<dbReference type="PROSITE" id="PS51704">
    <property type="entry name" value="GP_PDE"/>
    <property type="match status" value="1"/>
</dbReference>
<organism evidence="2 3">
    <name type="scientific">Zavarzinia aquatilis</name>
    <dbReference type="NCBI Taxonomy" id="2211142"/>
    <lineage>
        <taxon>Bacteria</taxon>
        <taxon>Pseudomonadati</taxon>
        <taxon>Pseudomonadota</taxon>
        <taxon>Alphaproteobacteria</taxon>
        <taxon>Rhodospirillales</taxon>
        <taxon>Zavarziniaceae</taxon>
        <taxon>Zavarzinia</taxon>
    </lineage>
</organism>
<name>A0A317E9L4_9PROT</name>
<dbReference type="GO" id="GO:0008081">
    <property type="term" value="F:phosphoric diester hydrolase activity"/>
    <property type="evidence" value="ECO:0007669"/>
    <property type="project" value="InterPro"/>
</dbReference>
<dbReference type="GO" id="GO:0006629">
    <property type="term" value="P:lipid metabolic process"/>
    <property type="evidence" value="ECO:0007669"/>
    <property type="project" value="InterPro"/>
</dbReference>
<feature type="domain" description="GP-PDE" evidence="1">
    <location>
        <begin position="6"/>
        <end position="242"/>
    </location>
</feature>
<evidence type="ECO:0000313" key="2">
    <source>
        <dbReference type="EMBL" id="PWR22926.1"/>
    </source>
</evidence>
<dbReference type="Proteomes" id="UP000245461">
    <property type="component" value="Unassembled WGS sequence"/>
</dbReference>
<dbReference type="CDD" id="cd08585">
    <property type="entry name" value="GDPD_like_3"/>
    <property type="match status" value="1"/>
</dbReference>
<gene>
    <name evidence="2" type="ORF">DKG74_10955</name>
</gene>
<reference evidence="2 3" key="1">
    <citation type="submission" date="2018-05" db="EMBL/GenBank/DDBJ databases">
        <title>Zavarzinia sp. HR-AS.</title>
        <authorList>
            <person name="Lee Y."/>
            <person name="Jeon C.O."/>
        </authorList>
    </citation>
    <scope>NUCLEOTIDE SEQUENCE [LARGE SCALE GENOMIC DNA]</scope>
    <source>
        <strain evidence="2 3">HR-AS</strain>
    </source>
</reference>
<dbReference type="InterPro" id="IPR017946">
    <property type="entry name" value="PLC-like_Pdiesterase_TIM-brl"/>
</dbReference>
<protein>
    <submittedName>
        <fullName evidence="2">Glycerophosphodiester phosphodiesterase</fullName>
    </submittedName>
</protein>
<keyword evidence="3" id="KW-1185">Reference proteome</keyword>
<dbReference type="AlphaFoldDB" id="A0A317E9L4"/>
<dbReference type="InterPro" id="IPR030395">
    <property type="entry name" value="GP_PDE_dom"/>
</dbReference>
<evidence type="ECO:0000313" key="3">
    <source>
        <dbReference type="Proteomes" id="UP000245461"/>
    </source>
</evidence>
<dbReference type="Gene3D" id="3.20.20.190">
    <property type="entry name" value="Phosphatidylinositol (PI) phosphodiesterase"/>
    <property type="match status" value="1"/>
</dbReference>
<comment type="caution">
    <text evidence="2">The sequence shown here is derived from an EMBL/GenBank/DDBJ whole genome shotgun (WGS) entry which is preliminary data.</text>
</comment>
<proteinExistence type="predicted"/>
<dbReference type="PANTHER" id="PTHR46211:SF1">
    <property type="entry name" value="GLYCEROPHOSPHODIESTER PHOSPHODIESTERASE, CYTOPLASMIC"/>
    <property type="match status" value="1"/>
</dbReference>
<evidence type="ECO:0000259" key="1">
    <source>
        <dbReference type="PROSITE" id="PS51704"/>
    </source>
</evidence>
<sequence>MDWLRRQPVAHRGLHDKAAGIPENSRAAIMAAAEAGYAIELDIQVSADGVPMVFHDDTLDRMTGESGRVDSFRAGDLRGMTLGDTGETIPTLRDVLKLVAGRVPFLIEVKAARGKVGPLEAATFAALEDYRGAFAIQSFNPRSILWFKRHAPFVPRGQIAMDFRMDDEPLRLHEQWVMTHMLLNPITRPHFIAYDIRAVPSRATRRARAQGLPLLTWTVRTTAERKRASEHADNIIFEGFRP</sequence>
<accession>A0A317E9L4</accession>
<dbReference type="PANTHER" id="PTHR46211">
    <property type="entry name" value="GLYCEROPHOSPHORYL DIESTER PHOSPHODIESTERASE"/>
    <property type="match status" value="1"/>
</dbReference>
<dbReference type="EMBL" id="QGLE01000005">
    <property type="protein sequence ID" value="PWR22926.1"/>
    <property type="molecule type" value="Genomic_DNA"/>
</dbReference>
<dbReference type="Pfam" id="PF03009">
    <property type="entry name" value="GDPD"/>
    <property type="match status" value="1"/>
</dbReference>
<dbReference type="SUPFAM" id="SSF51695">
    <property type="entry name" value="PLC-like phosphodiesterases"/>
    <property type="match status" value="1"/>
</dbReference>